<feature type="chain" id="PRO_5012747249" evidence="1">
    <location>
        <begin position="21"/>
        <end position="72"/>
    </location>
</feature>
<dbReference type="AlphaFoldDB" id="A0A1L8EHG9"/>
<accession>A0A1L8EHG9</accession>
<feature type="signal peptide" evidence="1">
    <location>
        <begin position="1"/>
        <end position="20"/>
    </location>
</feature>
<proteinExistence type="predicted"/>
<evidence type="ECO:0000259" key="2">
    <source>
        <dbReference type="PROSITE" id="PS51465"/>
    </source>
</evidence>
<organism evidence="3">
    <name type="scientific">Haematobia irritans</name>
    <name type="common">Horn fly</name>
    <name type="synonym">Conops irritans</name>
    <dbReference type="NCBI Taxonomy" id="7368"/>
    <lineage>
        <taxon>Eukaryota</taxon>
        <taxon>Metazoa</taxon>
        <taxon>Ecdysozoa</taxon>
        <taxon>Arthropoda</taxon>
        <taxon>Hexapoda</taxon>
        <taxon>Insecta</taxon>
        <taxon>Pterygota</taxon>
        <taxon>Neoptera</taxon>
        <taxon>Endopterygota</taxon>
        <taxon>Diptera</taxon>
        <taxon>Brachycera</taxon>
        <taxon>Muscomorpha</taxon>
        <taxon>Muscoidea</taxon>
        <taxon>Muscidae</taxon>
        <taxon>Haematobia</taxon>
    </lineage>
</organism>
<evidence type="ECO:0000313" key="3">
    <source>
        <dbReference type="EMBL" id="JAV18157.1"/>
    </source>
</evidence>
<dbReference type="PROSITE" id="PS51465">
    <property type="entry name" value="KAZAL_2"/>
    <property type="match status" value="1"/>
</dbReference>
<feature type="domain" description="Kazal-like" evidence="2">
    <location>
        <begin position="16"/>
        <end position="72"/>
    </location>
</feature>
<dbReference type="InterPro" id="IPR002350">
    <property type="entry name" value="Kazal_dom"/>
</dbReference>
<dbReference type="SUPFAM" id="SSF100895">
    <property type="entry name" value="Kazal-type serine protease inhibitors"/>
    <property type="match status" value="1"/>
</dbReference>
<evidence type="ECO:0000256" key="1">
    <source>
        <dbReference type="SAM" id="SignalP"/>
    </source>
</evidence>
<keyword evidence="1" id="KW-0732">Signal</keyword>
<dbReference type="EMBL" id="GFDG01000642">
    <property type="protein sequence ID" value="JAV18157.1"/>
    <property type="molecule type" value="Transcribed_RNA"/>
</dbReference>
<name>A0A1L8EHG9_HAEIR</name>
<protein>
    <submittedName>
        <fullName evidence="3">Putative kazal type serine protease inhibitor</fullName>
    </submittedName>
</protein>
<dbReference type="SMART" id="SM00280">
    <property type="entry name" value="KAZAL"/>
    <property type="match status" value="1"/>
</dbReference>
<reference evidence="3" key="1">
    <citation type="submission" date="2017-01" db="EMBL/GenBank/DDBJ databases">
        <title>An insight into the sialome and mialome of the horn fly, Haematobia irritans.</title>
        <authorList>
            <person name="Breijo M."/>
            <person name="Boiani M."/>
            <person name="Ures X."/>
            <person name="Rocha S."/>
            <person name="Sequeira M."/>
            <person name="Ribeiro J.M."/>
        </authorList>
    </citation>
    <scope>NUCLEOTIDE SEQUENCE</scope>
</reference>
<sequence>MQFKEIFIFIALTLFATVYGACVPECPLDYSQVCGQLPDGKKVTYVNSCRMRFEACRTGKDIIQVNRGPCKK</sequence>
<dbReference type="CDD" id="cd00104">
    <property type="entry name" value="KAZAL_FS"/>
    <property type="match status" value="1"/>
</dbReference>
<dbReference type="Pfam" id="PF07648">
    <property type="entry name" value="Kazal_2"/>
    <property type="match status" value="1"/>
</dbReference>
<dbReference type="Gene3D" id="3.30.60.30">
    <property type="match status" value="1"/>
</dbReference>
<dbReference type="InterPro" id="IPR036058">
    <property type="entry name" value="Kazal_dom_sf"/>
</dbReference>